<name>A0ABT9HU39_9GAMM</name>
<evidence type="ECO:0000313" key="2">
    <source>
        <dbReference type="Proteomes" id="UP001231109"/>
    </source>
</evidence>
<gene>
    <name evidence="1" type="ORF">ORJ04_01580</name>
</gene>
<organism evidence="1 2">
    <name type="scientific">Rheinheimera baltica</name>
    <dbReference type="NCBI Taxonomy" id="67576"/>
    <lineage>
        <taxon>Bacteria</taxon>
        <taxon>Pseudomonadati</taxon>
        <taxon>Pseudomonadota</taxon>
        <taxon>Gammaproteobacteria</taxon>
        <taxon>Chromatiales</taxon>
        <taxon>Chromatiaceae</taxon>
        <taxon>Rheinheimera</taxon>
    </lineage>
</organism>
<evidence type="ECO:0000313" key="1">
    <source>
        <dbReference type="EMBL" id="MDP5134639.1"/>
    </source>
</evidence>
<proteinExistence type="predicted"/>
<keyword evidence="2" id="KW-1185">Reference proteome</keyword>
<dbReference type="EMBL" id="JAPJDZ010000002">
    <property type="protein sequence ID" value="MDP5134639.1"/>
    <property type="molecule type" value="Genomic_DNA"/>
</dbReference>
<sequence length="90" mass="10744">MSKIKEPLKTILKKYCHVECYDPNLIREALITGKGFPYDVELFKTQLREAIDYKLISTEEYEELTEEDFDSDEDLQLWLEKFFSEISKVI</sequence>
<accession>A0ABT9HU39</accession>
<dbReference type="Proteomes" id="UP001231109">
    <property type="component" value="Unassembled WGS sequence"/>
</dbReference>
<comment type="caution">
    <text evidence="1">The sequence shown here is derived from an EMBL/GenBank/DDBJ whole genome shotgun (WGS) entry which is preliminary data.</text>
</comment>
<reference evidence="1 2" key="1">
    <citation type="submission" date="2022-11" db="EMBL/GenBank/DDBJ databases">
        <title>Viruses from the air-sea interface of a natural surface slick.</title>
        <authorList>
            <person name="Rahlff J."/>
            <person name="Holmfeldt K."/>
        </authorList>
    </citation>
    <scope>NUCLEOTIDE SEQUENCE [LARGE SCALE GENOMIC DNA]</scope>
    <source>
        <strain evidence="1 2">SMS4</strain>
    </source>
</reference>
<protein>
    <submittedName>
        <fullName evidence="1">Uncharacterized protein</fullName>
    </submittedName>
</protein>
<dbReference type="RefSeq" id="WP_305973318.1">
    <property type="nucleotide sequence ID" value="NZ_JAPJDZ010000002.1"/>
</dbReference>